<comment type="function">
    <text evidence="6">Involved in transcription antitermination. Required for transcription of ribosomal RNA (rRNA) genes. Binds specifically to the boxA antiterminator sequence of the ribosomal RNA (rrn) operons.</text>
</comment>
<reference evidence="8" key="2">
    <citation type="journal article" date="2021" name="PeerJ">
        <title>Extensive microbial diversity within the chicken gut microbiome revealed by metagenomics and culture.</title>
        <authorList>
            <person name="Gilroy R."/>
            <person name="Ravi A."/>
            <person name="Getino M."/>
            <person name="Pursley I."/>
            <person name="Horton D.L."/>
            <person name="Alikhan N.F."/>
            <person name="Baker D."/>
            <person name="Gharbi K."/>
            <person name="Hall N."/>
            <person name="Watson M."/>
            <person name="Adriaenssens E.M."/>
            <person name="Foster-Nyarko E."/>
            <person name="Jarju S."/>
            <person name="Secka A."/>
            <person name="Antonio M."/>
            <person name="Oren A."/>
            <person name="Chaudhuri R.R."/>
            <person name="La Ragione R."/>
            <person name="Hildebrand F."/>
            <person name="Pallen M.J."/>
        </authorList>
    </citation>
    <scope>NUCLEOTIDE SEQUENCE</scope>
    <source>
        <strain evidence="8">ChiSjej3B21-11622</strain>
    </source>
</reference>
<dbReference type="Pfam" id="PF01029">
    <property type="entry name" value="NusB"/>
    <property type="match status" value="1"/>
</dbReference>
<proteinExistence type="inferred from homology"/>
<evidence type="ECO:0000256" key="6">
    <source>
        <dbReference type="HAMAP-Rule" id="MF_00073"/>
    </source>
</evidence>
<dbReference type="InterPro" id="IPR035926">
    <property type="entry name" value="NusB-like_sf"/>
</dbReference>
<dbReference type="Gene3D" id="1.10.940.10">
    <property type="entry name" value="NusB-like"/>
    <property type="match status" value="1"/>
</dbReference>
<comment type="caution">
    <text evidence="8">The sequence shown here is derived from an EMBL/GenBank/DDBJ whole genome shotgun (WGS) entry which is preliminary data.</text>
</comment>
<keyword evidence="4 6" id="KW-0805">Transcription regulation</keyword>
<dbReference type="GO" id="GO:0003723">
    <property type="term" value="F:RNA binding"/>
    <property type="evidence" value="ECO:0007669"/>
    <property type="project" value="UniProtKB-UniRule"/>
</dbReference>
<dbReference type="SUPFAM" id="SSF48013">
    <property type="entry name" value="NusB-like"/>
    <property type="match status" value="1"/>
</dbReference>
<dbReference type="PANTHER" id="PTHR11078">
    <property type="entry name" value="N UTILIZATION SUBSTANCE PROTEIN B-RELATED"/>
    <property type="match status" value="1"/>
</dbReference>
<dbReference type="AlphaFoldDB" id="A0A9D1A041"/>
<keyword evidence="5 6" id="KW-0804">Transcription</keyword>
<organism evidence="8 9">
    <name type="scientific">Candidatus Limivivens merdigallinarum</name>
    <dbReference type="NCBI Taxonomy" id="2840859"/>
    <lineage>
        <taxon>Bacteria</taxon>
        <taxon>Bacillati</taxon>
        <taxon>Bacillota</taxon>
        <taxon>Clostridia</taxon>
        <taxon>Lachnospirales</taxon>
        <taxon>Lachnospiraceae</taxon>
        <taxon>Lachnospiraceae incertae sedis</taxon>
        <taxon>Candidatus Limivivens</taxon>
    </lineage>
</organism>
<dbReference type="InterPro" id="IPR006027">
    <property type="entry name" value="NusB_RsmB_TIM44"/>
</dbReference>
<dbReference type="HAMAP" id="MF_00073">
    <property type="entry name" value="NusB"/>
    <property type="match status" value="1"/>
</dbReference>
<evidence type="ECO:0000256" key="1">
    <source>
        <dbReference type="ARBA" id="ARBA00005952"/>
    </source>
</evidence>
<evidence type="ECO:0000313" key="9">
    <source>
        <dbReference type="Proteomes" id="UP000886886"/>
    </source>
</evidence>
<protein>
    <recommendedName>
        <fullName evidence="6">Transcription antitermination protein NusB</fullName>
    </recommendedName>
    <alternativeName>
        <fullName evidence="6">Antitermination factor NusB</fullName>
    </alternativeName>
</protein>
<dbReference type="InterPro" id="IPR011605">
    <property type="entry name" value="NusB_fam"/>
</dbReference>
<reference evidence="8" key="1">
    <citation type="submission" date="2020-10" db="EMBL/GenBank/DDBJ databases">
        <authorList>
            <person name="Gilroy R."/>
        </authorList>
    </citation>
    <scope>NUCLEOTIDE SEQUENCE</scope>
    <source>
        <strain evidence="8">ChiSjej3B21-11622</strain>
    </source>
</reference>
<dbReference type="GO" id="GO:0006353">
    <property type="term" value="P:DNA-templated transcription termination"/>
    <property type="evidence" value="ECO:0007669"/>
    <property type="project" value="UniProtKB-UniRule"/>
</dbReference>
<evidence type="ECO:0000256" key="2">
    <source>
        <dbReference type="ARBA" id="ARBA00022814"/>
    </source>
</evidence>
<comment type="similarity">
    <text evidence="1 6">Belongs to the NusB family.</text>
</comment>
<dbReference type="GO" id="GO:0031564">
    <property type="term" value="P:transcription antitermination"/>
    <property type="evidence" value="ECO:0007669"/>
    <property type="project" value="UniProtKB-KW"/>
</dbReference>
<evidence type="ECO:0000259" key="7">
    <source>
        <dbReference type="Pfam" id="PF01029"/>
    </source>
</evidence>
<dbReference type="NCBIfam" id="TIGR01951">
    <property type="entry name" value="nusB"/>
    <property type="match status" value="1"/>
</dbReference>
<evidence type="ECO:0000256" key="5">
    <source>
        <dbReference type="ARBA" id="ARBA00023163"/>
    </source>
</evidence>
<sequence length="134" mass="15542">MTRRELREEIFKLLFLVEFYSKDEMEEQVKSYFEEFPEKEISEEDHAYIETKYENICAVLPEIDAILETYSKGWKLSRMGKAELTILRLAVYEMKYDEDIPMGVAINEAVELAKIFGGEEAPGFVNGVLAKIAK</sequence>
<dbReference type="GO" id="GO:0005829">
    <property type="term" value="C:cytosol"/>
    <property type="evidence" value="ECO:0007669"/>
    <property type="project" value="TreeGrafter"/>
</dbReference>
<gene>
    <name evidence="6 8" type="primary">nusB</name>
    <name evidence="8" type="ORF">IAB26_15780</name>
</gene>
<keyword evidence="3 6" id="KW-0694">RNA-binding</keyword>
<evidence type="ECO:0000256" key="4">
    <source>
        <dbReference type="ARBA" id="ARBA00023015"/>
    </source>
</evidence>
<dbReference type="PANTHER" id="PTHR11078:SF3">
    <property type="entry name" value="ANTITERMINATION NUSB DOMAIN-CONTAINING PROTEIN"/>
    <property type="match status" value="1"/>
</dbReference>
<keyword evidence="2 6" id="KW-0889">Transcription antitermination</keyword>
<name>A0A9D1A041_9FIRM</name>
<evidence type="ECO:0000313" key="8">
    <source>
        <dbReference type="EMBL" id="HIQ98010.1"/>
    </source>
</evidence>
<evidence type="ECO:0000256" key="3">
    <source>
        <dbReference type="ARBA" id="ARBA00022884"/>
    </source>
</evidence>
<feature type="domain" description="NusB/RsmB/TIM44" evidence="7">
    <location>
        <begin position="5"/>
        <end position="134"/>
    </location>
</feature>
<dbReference type="EMBL" id="DVFT01000229">
    <property type="protein sequence ID" value="HIQ98010.1"/>
    <property type="molecule type" value="Genomic_DNA"/>
</dbReference>
<accession>A0A9D1A041</accession>
<dbReference type="Proteomes" id="UP000886886">
    <property type="component" value="Unassembled WGS sequence"/>
</dbReference>